<keyword evidence="4" id="KW-1185">Reference proteome</keyword>
<evidence type="ECO:0000259" key="2">
    <source>
        <dbReference type="Pfam" id="PF14129"/>
    </source>
</evidence>
<accession>A0A1T4RWK6</accession>
<feature type="signal peptide" evidence="1">
    <location>
        <begin position="1"/>
        <end position="25"/>
    </location>
</feature>
<dbReference type="RefSeq" id="WP_078832837.1">
    <property type="nucleotide sequence ID" value="NZ_FUWH01000015.1"/>
</dbReference>
<dbReference type="Pfam" id="PF14129">
    <property type="entry name" value="DUF4296"/>
    <property type="match status" value="1"/>
</dbReference>
<sequence>MKRIAGAYISFFLAGMMMISCNSSAEKDILPVDSMKVVMWDMLKADEWYVHLTRKDSTLKKQREDIRLYEQVFLIHGITREQYYKSYRYYETHPVKFKQLLDSVDQLASREKQNWEHISR</sequence>
<dbReference type="OrthoDB" id="672534at2"/>
<evidence type="ECO:0000313" key="4">
    <source>
        <dbReference type="Proteomes" id="UP000190888"/>
    </source>
</evidence>
<feature type="domain" description="DUF4296" evidence="2">
    <location>
        <begin position="27"/>
        <end position="111"/>
    </location>
</feature>
<reference evidence="3 4" key="1">
    <citation type="submission" date="2017-02" db="EMBL/GenBank/DDBJ databases">
        <authorList>
            <person name="Peterson S.W."/>
        </authorList>
    </citation>
    <scope>NUCLEOTIDE SEQUENCE [LARGE SCALE GENOMIC DNA]</scope>
    <source>
        <strain evidence="3 4">DSM 22335</strain>
    </source>
</reference>
<feature type="chain" id="PRO_5012278567" description="DUF4296 domain-containing protein" evidence="1">
    <location>
        <begin position="26"/>
        <end position="120"/>
    </location>
</feature>
<dbReference type="PROSITE" id="PS51257">
    <property type="entry name" value="PROKAR_LIPOPROTEIN"/>
    <property type="match status" value="1"/>
</dbReference>
<evidence type="ECO:0000313" key="3">
    <source>
        <dbReference type="EMBL" id="SKA19971.1"/>
    </source>
</evidence>
<dbReference type="EMBL" id="FUWH01000015">
    <property type="protein sequence ID" value="SKA19971.1"/>
    <property type="molecule type" value="Genomic_DNA"/>
</dbReference>
<evidence type="ECO:0000256" key="1">
    <source>
        <dbReference type="SAM" id="SignalP"/>
    </source>
</evidence>
<protein>
    <recommendedName>
        <fullName evidence="2">DUF4296 domain-containing protein</fullName>
    </recommendedName>
</protein>
<gene>
    <name evidence="3" type="ORF">SAMN04488132_11537</name>
</gene>
<organism evidence="3 4">
    <name type="scientific">Sediminibacterium ginsengisoli</name>
    <dbReference type="NCBI Taxonomy" id="413434"/>
    <lineage>
        <taxon>Bacteria</taxon>
        <taxon>Pseudomonadati</taxon>
        <taxon>Bacteroidota</taxon>
        <taxon>Chitinophagia</taxon>
        <taxon>Chitinophagales</taxon>
        <taxon>Chitinophagaceae</taxon>
        <taxon>Sediminibacterium</taxon>
    </lineage>
</organism>
<keyword evidence="1" id="KW-0732">Signal</keyword>
<name>A0A1T4RWK6_9BACT</name>
<dbReference type="InterPro" id="IPR025381">
    <property type="entry name" value="DUF4296"/>
</dbReference>
<dbReference type="Proteomes" id="UP000190888">
    <property type="component" value="Unassembled WGS sequence"/>
</dbReference>
<dbReference type="STRING" id="413434.SAMN04488132_11537"/>
<proteinExistence type="predicted"/>
<dbReference type="AlphaFoldDB" id="A0A1T4RWK6"/>